<dbReference type="GeneID" id="77934838"/>
<organism evidence="1 2">
    <name type="scientific">Kosakonia phage Kc283</name>
    <dbReference type="NCBI Taxonomy" id="2863195"/>
    <lineage>
        <taxon>Viruses</taxon>
        <taxon>Duplodnaviria</taxon>
        <taxon>Heunggongvirae</taxon>
        <taxon>Uroviricota</taxon>
        <taxon>Caudoviricetes</taxon>
        <taxon>Schitoviridae</taxon>
        <taxon>Cbunavirus</taxon>
        <taxon>Cbunavirus Kc283</taxon>
    </lineage>
</organism>
<protein>
    <submittedName>
        <fullName evidence="1">Uncharacterized protein</fullName>
    </submittedName>
</protein>
<name>A0AAE7WF28_9CAUD</name>
<dbReference type="EMBL" id="MZ348421">
    <property type="protein sequence ID" value="QYN79889.1"/>
    <property type="molecule type" value="Genomic_DNA"/>
</dbReference>
<proteinExistence type="predicted"/>
<dbReference type="RefSeq" id="YP_010658876.1">
    <property type="nucleotide sequence ID" value="NC_070861.1"/>
</dbReference>
<keyword evidence="2" id="KW-1185">Reference proteome</keyword>
<evidence type="ECO:0000313" key="1">
    <source>
        <dbReference type="EMBL" id="QYN79889.1"/>
    </source>
</evidence>
<reference evidence="1" key="1">
    <citation type="journal article" date="2021" name="Viruses">
        <title>Novel Viruses That Lyse Plant and Human Strains of Kosakonia cowanii.</title>
        <authorList>
            <person name="Petrzik K."/>
            <person name="Brazdova S."/>
            <person name="Krawczyk K."/>
        </authorList>
    </citation>
    <scope>NUCLEOTIDE SEQUENCE</scope>
</reference>
<accession>A0AAE7WF28</accession>
<sequence>MSKDHNTITCTHGKGLACPVCYDQTHNLSQCGDACNCMKCNPAKSSCIALSEPQHSMEGSEWVIDPFDTYEPGELPHVPVGTLTFGELEDGAEFYVAMTWAYGSRNKLQKVMEDGEHNAVWCSATHIGELIPDGIRVVRA</sequence>
<dbReference type="KEGG" id="vg:77934838"/>
<evidence type="ECO:0000313" key="2">
    <source>
        <dbReference type="Proteomes" id="UP000828444"/>
    </source>
</evidence>
<dbReference type="Proteomes" id="UP000828444">
    <property type="component" value="Segment"/>
</dbReference>